<protein>
    <submittedName>
        <fullName evidence="1">Uncharacterized protein</fullName>
    </submittedName>
</protein>
<accession>A0A2G5TF70</accession>
<gene>
    <name evidence="1" type="primary">Cnig_chr_V.g18707</name>
    <name evidence="1" type="ORF">B9Z55_018707</name>
</gene>
<comment type="caution">
    <text evidence="1">The sequence shown here is derived from an EMBL/GenBank/DDBJ whole genome shotgun (WGS) entry which is preliminary data.</text>
</comment>
<organism evidence="1 2">
    <name type="scientific">Caenorhabditis nigoni</name>
    <dbReference type="NCBI Taxonomy" id="1611254"/>
    <lineage>
        <taxon>Eukaryota</taxon>
        <taxon>Metazoa</taxon>
        <taxon>Ecdysozoa</taxon>
        <taxon>Nematoda</taxon>
        <taxon>Chromadorea</taxon>
        <taxon>Rhabditida</taxon>
        <taxon>Rhabditina</taxon>
        <taxon>Rhabditomorpha</taxon>
        <taxon>Rhabditoidea</taxon>
        <taxon>Rhabditidae</taxon>
        <taxon>Peloderinae</taxon>
        <taxon>Caenorhabditis</taxon>
    </lineage>
</organism>
<dbReference type="EMBL" id="PDUG01000005">
    <property type="protein sequence ID" value="PIC25985.1"/>
    <property type="molecule type" value="Genomic_DNA"/>
</dbReference>
<dbReference type="AlphaFoldDB" id="A0A2G5TF70"/>
<proteinExistence type="predicted"/>
<dbReference type="Proteomes" id="UP000230233">
    <property type="component" value="Chromosome V"/>
</dbReference>
<keyword evidence="2" id="KW-1185">Reference proteome</keyword>
<sequence>MLHDETYRSHSEKEICNLKRSIEILKKIPDKLNGNDYFYTDDPENKDIVEACKQERPKISEELEELRKRNLENPDDFQKLISILQELEKLFIGFFTMISEVEIEQSVVEYYKNIELEFEKLCKIVVCMR</sequence>
<evidence type="ECO:0000313" key="1">
    <source>
        <dbReference type="EMBL" id="PIC25985.1"/>
    </source>
</evidence>
<reference evidence="2" key="1">
    <citation type="submission" date="2017-10" db="EMBL/GenBank/DDBJ databases">
        <title>Rapid genome shrinkage in a self-fertile nematode reveals novel sperm competition proteins.</title>
        <authorList>
            <person name="Yin D."/>
            <person name="Schwarz E.M."/>
            <person name="Thomas C.G."/>
            <person name="Felde R.L."/>
            <person name="Korf I.F."/>
            <person name="Cutter A.D."/>
            <person name="Schartner C.M."/>
            <person name="Ralston E.J."/>
            <person name="Meyer B.J."/>
            <person name="Haag E.S."/>
        </authorList>
    </citation>
    <scope>NUCLEOTIDE SEQUENCE [LARGE SCALE GENOMIC DNA]</scope>
    <source>
        <strain evidence="2">JU1422</strain>
    </source>
</reference>
<evidence type="ECO:0000313" key="2">
    <source>
        <dbReference type="Proteomes" id="UP000230233"/>
    </source>
</evidence>
<name>A0A2G5TF70_9PELO</name>